<dbReference type="GO" id="GO:0008909">
    <property type="term" value="F:isochorismate synthase activity"/>
    <property type="evidence" value="ECO:0007669"/>
    <property type="project" value="InterPro"/>
</dbReference>
<proteinExistence type="predicted"/>
<protein>
    <submittedName>
        <fullName evidence="2">Isochorismate synthase, chloroplastic-like</fullName>
    </submittedName>
</protein>
<name>A0A2Z7AR53_9LAMI</name>
<organism evidence="2 3">
    <name type="scientific">Dorcoceras hygrometricum</name>
    <dbReference type="NCBI Taxonomy" id="472368"/>
    <lineage>
        <taxon>Eukaryota</taxon>
        <taxon>Viridiplantae</taxon>
        <taxon>Streptophyta</taxon>
        <taxon>Embryophyta</taxon>
        <taxon>Tracheophyta</taxon>
        <taxon>Spermatophyta</taxon>
        <taxon>Magnoliopsida</taxon>
        <taxon>eudicotyledons</taxon>
        <taxon>Gunneridae</taxon>
        <taxon>Pentapetalae</taxon>
        <taxon>asterids</taxon>
        <taxon>lamiids</taxon>
        <taxon>Lamiales</taxon>
        <taxon>Gesneriaceae</taxon>
        <taxon>Didymocarpoideae</taxon>
        <taxon>Trichosporeae</taxon>
        <taxon>Loxocarpinae</taxon>
        <taxon>Dorcoceras</taxon>
    </lineage>
</organism>
<accession>A0A2Z7AR53</accession>
<evidence type="ECO:0000313" key="2">
    <source>
        <dbReference type="EMBL" id="KZV21682.1"/>
    </source>
</evidence>
<dbReference type="GO" id="GO:0009536">
    <property type="term" value="C:plastid"/>
    <property type="evidence" value="ECO:0007669"/>
    <property type="project" value="TreeGrafter"/>
</dbReference>
<dbReference type="GO" id="GO:0042372">
    <property type="term" value="P:phylloquinone biosynthetic process"/>
    <property type="evidence" value="ECO:0007669"/>
    <property type="project" value="TreeGrafter"/>
</dbReference>
<dbReference type="InterPro" id="IPR005801">
    <property type="entry name" value="ADC_synthase"/>
</dbReference>
<dbReference type="Pfam" id="PF00425">
    <property type="entry name" value="Chorismate_bind"/>
    <property type="match status" value="1"/>
</dbReference>
<dbReference type="InterPro" id="IPR044250">
    <property type="entry name" value="MenF-like"/>
</dbReference>
<dbReference type="EMBL" id="KV014877">
    <property type="protein sequence ID" value="KZV21682.1"/>
    <property type="molecule type" value="Genomic_DNA"/>
</dbReference>
<dbReference type="PANTHER" id="PTHR47253:SF4">
    <property type="entry name" value="ISOCHORISMATE SYNTHASE 2, CHLOROPLASTIC"/>
    <property type="match status" value="1"/>
</dbReference>
<gene>
    <name evidence="2" type="ORF">F511_02840</name>
</gene>
<feature type="domain" description="Chorismate-utilising enzyme C-terminal" evidence="1">
    <location>
        <begin position="381"/>
        <end position="441"/>
    </location>
</feature>
<dbReference type="SUPFAM" id="SSF56322">
    <property type="entry name" value="ADC synthase"/>
    <property type="match status" value="1"/>
</dbReference>
<keyword evidence="3" id="KW-1185">Reference proteome</keyword>
<dbReference type="Proteomes" id="UP000250235">
    <property type="component" value="Unassembled WGS sequence"/>
</dbReference>
<dbReference type="OrthoDB" id="8119704at2759"/>
<dbReference type="AlphaFoldDB" id="A0A2Z7AR53"/>
<evidence type="ECO:0000259" key="1">
    <source>
        <dbReference type="Pfam" id="PF00425"/>
    </source>
</evidence>
<sequence>MASVSNHCVARFSDVDPKKLSLSSSPTTFARQSVHFSSHKYKELSSLSMNGCQIDDPRAPIGTIETKTFPMAPTPGLAADRLNSAIFDLRSNPSQLESGIIRLEVPIQQHIEALDWLRSQNNPLLPHTYFSGRESYVVPGFENGNNSSVAHQEKLVSVAGFGSAVSFRHLNSFSMNDWHSIKRFLSKTSPLIRAYGGMRFDARANISPEWKDFGSFYFMVPQVELDEFEGCSMIAATVAWDNRLSTTYEQAVAALEATMWQLSPVLKLNNDATPAVLLDQTHVPNQISWDLAVNEALNLIRSNDSALHKVVLARSSRVLANTEIDPLLWLEYLQAEAKNSYQFCLQPPEAPAFIGNTPERLFSRDGLLVSSDALAATRARESFDRGMYAGPVGWFGGAGSEFAVGIRSALVGKDTGAILYAGTGIVEGSKSAMEWKELELKTSQFTKLMKREDPVMATSGDH</sequence>
<dbReference type="PANTHER" id="PTHR47253">
    <property type="match status" value="1"/>
</dbReference>
<dbReference type="Gene3D" id="3.60.120.10">
    <property type="entry name" value="Anthranilate synthase"/>
    <property type="match status" value="2"/>
</dbReference>
<dbReference type="InterPro" id="IPR015890">
    <property type="entry name" value="Chorismate_C"/>
</dbReference>
<evidence type="ECO:0000313" key="3">
    <source>
        <dbReference type="Proteomes" id="UP000250235"/>
    </source>
</evidence>
<reference evidence="2 3" key="1">
    <citation type="journal article" date="2015" name="Proc. Natl. Acad. Sci. U.S.A.">
        <title>The resurrection genome of Boea hygrometrica: A blueprint for survival of dehydration.</title>
        <authorList>
            <person name="Xiao L."/>
            <person name="Yang G."/>
            <person name="Zhang L."/>
            <person name="Yang X."/>
            <person name="Zhao S."/>
            <person name="Ji Z."/>
            <person name="Zhou Q."/>
            <person name="Hu M."/>
            <person name="Wang Y."/>
            <person name="Chen M."/>
            <person name="Xu Y."/>
            <person name="Jin H."/>
            <person name="Xiao X."/>
            <person name="Hu G."/>
            <person name="Bao F."/>
            <person name="Hu Y."/>
            <person name="Wan P."/>
            <person name="Li L."/>
            <person name="Deng X."/>
            <person name="Kuang T."/>
            <person name="Xiang C."/>
            <person name="Zhu J.K."/>
            <person name="Oliver M.J."/>
            <person name="He Y."/>
        </authorList>
    </citation>
    <scope>NUCLEOTIDE SEQUENCE [LARGE SCALE GENOMIC DNA]</scope>
    <source>
        <strain evidence="3">cv. XS01</strain>
    </source>
</reference>